<proteinExistence type="inferred from homology"/>
<evidence type="ECO:0000313" key="14">
    <source>
        <dbReference type="WBParaSite" id="Hba_19890"/>
    </source>
</evidence>
<evidence type="ECO:0000256" key="1">
    <source>
        <dbReference type="ARBA" id="ARBA00001947"/>
    </source>
</evidence>
<evidence type="ECO:0000256" key="8">
    <source>
        <dbReference type="ARBA" id="ARBA00038170"/>
    </source>
</evidence>
<keyword evidence="5" id="KW-0479">Metal-binding</keyword>
<keyword evidence="3" id="KW-0597">Phosphoprotein</keyword>
<dbReference type="Gene3D" id="3.40.50.1220">
    <property type="entry name" value="TPP-binding domain"/>
    <property type="match status" value="1"/>
</dbReference>
<name>A0A1I7XQX2_HETBA</name>
<evidence type="ECO:0000259" key="12">
    <source>
        <dbReference type="PROSITE" id="PS50305"/>
    </source>
</evidence>
<dbReference type="GO" id="GO:0005634">
    <property type="term" value="C:nucleus"/>
    <property type="evidence" value="ECO:0007669"/>
    <property type="project" value="TreeGrafter"/>
</dbReference>
<evidence type="ECO:0000256" key="7">
    <source>
        <dbReference type="ARBA" id="ARBA00023027"/>
    </source>
</evidence>
<sequence>MAKGDRSQEIEEPDCDVDVKVKKLASWLRCSRISLVYTGAGISTAASIPDYRGPNGIWTLTSQGKQVSQCANLTSTTPTSSHMVLKELYRLGFIKHILSQNCDGLHLRSGLPQKCLSEIHGNMYIELVIVNLQWTPKDSSASLKINAKSDVVLLKLAEELGIDVRHYCRDCDPILNPRRTARGNELMNKITDCSCHIRPPRISVVDGKQEDLETDAPTKPPGWWSAGIDRMKRKKSGGKLPDPSTIVRDILIQILNTLDPPVKRRGRPRKTDYRTSLEYTSTQVTTNLSRSQRHGSRVVYSPAPVCSASTSKEEEDFDSEHEYIHEELEESDQNDGEGKLEISGKIRAIIGQLKEEIPSAEIVTQVQTECNMFKLPGLSDHDYSRITGNAEVECSLGSETPMLHLVKSGGLQPSSGCGATVIAKTGSCIGLTDFLDDSLSVDEKMLLKTNEIIRPANRNTPLGPVITRNLKEIMIGSKLTSNSSDSLLGTDDDLLTLTLDRCGGNSEWDIDLQEKWLSVIEKEGGTQHALIR</sequence>
<dbReference type="EC" id="2.3.1.286" evidence="2"/>
<dbReference type="FunFam" id="3.40.50.1220:FF:000038">
    <property type="entry name" value="NAD-dependent protein deacetylase sirtuin-6 isoform X2"/>
    <property type="match status" value="1"/>
</dbReference>
<dbReference type="GO" id="GO:0046872">
    <property type="term" value="F:metal ion binding"/>
    <property type="evidence" value="ECO:0007669"/>
    <property type="project" value="UniProtKB-KW"/>
</dbReference>
<comment type="similarity">
    <text evidence="8">Belongs to the sirtuin family. Class IV subfamily.</text>
</comment>
<dbReference type="InterPro" id="IPR029035">
    <property type="entry name" value="DHS-like_NAD/FAD-binding_dom"/>
</dbReference>
<evidence type="ECO:0000256" key="11">
    <source>
        <dbReference type="PROSITE-ProRule" id="PRU00236"/>
    </source>
</evidence>
<dbReference type="WBParaSite" id="Hba_19890">
    <property type="protein sequence ID" value="Hba_19890"/>
    <property type="gene ID" value="Hba_19890"/>
</dbReference>
<evidence type="ECO:0000256" key="4">
    <source>
        <dbReference type="ARBA" id="ARBA00022679"/>
    </source>
</evidence>
<dbReference type="Pfam" id="PF02146">
    <property type="entry name" value="SIR2"/>
    <property type="match status" value="1"/>
</dbReference>
<dbReference type="PANTHER" id="PTHR11085:SF1">
    <property type="entry name" value="NAD-DEPENDENT PROTEIN DEACETYLASE SIRTUIN-7"/>
    <property type="match status" value="1"/>
</dbReference>
<dbReference type="InterPro" id="IPR050134">
    <property type="entry name" value="NAD-dep_sirtuin_deacylases"/>
</dbReference>
<dbReference type="Proteomes" id="UP000095283">
    <property type="component" value="Unplaced"/>
</dbReference>
<comment type="caution">
    <text evidence="11">Lacks conserved residue(s) required for the propagation of feature annotation.</text>
</comment>
<dbReference type="GO" id="GO:0070403">
    <property type="term" value="F:NAD+ binding"/>
    <property type="evidence" value="ECO:0007669"/>
    <property type="project" value="InterPro"/>
</dbReference>
<dbReference type="PROSITE" id="PS50305">
    <property type="entry name" value="SIRTUIN"/>
    <property type="match status" value="1"/>
</dbReference>
<evidence type="ECO:0000313" key="13">
    <source>
        <dbReference type="Proteomes" id="UP000095283"/>
    </source>
</evidence>
<comment type="cofactor">
    <cofactor evidence="1">
        <name>Zn(2+)</name>
        <dbReference type="ChEBI" id="CHEBI:29105"/>
    </cofactor>
</comment>
<dbReference type="AlphaFoldDB" id="A0A1I7XQX2"/>
<protein>
    <recommendedName>
        <fullName evidence="2">protein acetyllysine N-acetyltransferase</fullName>
        <ecNumber evidence="2">2.3.1.286</ecNumber>
    </recommendedName>
    <alternativeName>
        <fullName evidence="10">Regulatory protein SIR2 homolog 7</fullName>
    </alternativeName>
    <alternativeName>
        <fullName evidence="9">SIR2-like protein 7</fullName>
    </alternativeName>
</protein>
<evidence type="ECO:0000256" key="2">
    <source>
        <dbReference type="ARBA" id="ARBA00012928"/>
    </source>
</evidence>
<dbReference type="GO" id="GO:0097372">
    <property type="term" value="F:histone H3K18 deacetylase activity, NAD-dependent"/>
    <property type="evidence" value="ECO:0007669"/>
    <property type="project" value="TreeGrafter"/>
</dbReference>
<keyword evidence="13" id="KW-1185">Reference proteome</keyword>
<dbReference type="SUPFAM" id="SSF52467">
    <property type="entry name" value="DHS-like NAD/FAD-binding domain"/>
    <property type="match status" value="1"/>
</dbReference>
<organism evidence="13 14">
    <name type="scientific">Heterorhabditis bacteriophora</name>
    <name type="common">Entomopathogenic nematode worm</name>
    <dbReference type="NCBI Taxonomy" id="37862"/>
    <lineage>
        <taxon>Eukaryota</taxon>
        <taxon>Metazoa</taxon>
        <taxon>Ecdysozoa</taxon>
        <taxon>Nematoda</taxon>
        <taxon>Chromadorea</taxon>
        <taxon>Rhabditida</taxon>
        <taxon>Rhabditina</taxon>
        <taxon>Rhabditomorpha</taxon>
        <taxon>Strongyloidea</taxon>
        <taxon>Heterorhabditidae</taxon>
        <taxon>Heterorhabditis</taxon>
    </lineage>
</organism>
<evidence type="ECO:0000256" key="3">
    <source>
        <dbReference type="ARBA" id="ARBA00022553"/>
    </source>
</evidence>
<accession>A0A1I7XQX2</accession>
<dbReference type="InterPro" id="IPR003000">
    <property type="entry name" value="Sirtuin"/>
</dbReference>
<keyword evidence="4" id="KW-0808">Transferase</keyword>
<evidence type="ECO:0000256" key="5">
    <source>
        <dbReference type="ARBA" id="ARBA00022723"/>
    </source>
</evidence>
<dbReference type="InterPro" id="IPR026590">
    <property type="entry name" value="Ssirtuin_cat_dom"/>
</dbReference>
<keyword evidence="6" id="KW-0862">Zinc</keyword>
<evidence type="ECO:0000256" key="9">
    <source>
        <dbReference type="ARBA" id="ARBA00041832"/>
    </source>
</evidence>
<reference evidence="14" key="1">
    <citation type="submission" date="2016-11" db="UniProtKB">
        <authorList>
            <consortium name="WormBaseParasite"/>
        </authorList>
    </citation>
    <scope>IDENTIFICATION</scope>
</reference>
<keyword evidence="7" id="KW-0520">NAD</keyword>
<evidence type="ECO:0000256" key="6">
    <source>
        <dbReference type="ARBA" id="ARBA00022833"/>
    </source>
</evidence>
<dbReference type="GO" id="GO:0000785">
    <property type="term" value="C:chromatin"/>
    <property type="evidence" value="ECO:0007669"/>
    <property type="project" value="TreeGrafter"/>
</dbReference>
<feature type="domain" description="Deacetylase sirtuin-type" evidence="12">
    <location>
        <begin position="14"/>
        <end position="281"/>
    </location>
</feature>
<evidence type="ECO:0000256" key="10">
    <source>
        <dbReference type="ARBA" id="ARBA00043038"/>
    </source>
</evidence>
<dbReference type="PANTHER" id="PTHR11085">
    <property type="entry name" value="NAD-DEPENDENT PROTEIN DEACYLASE SIRTUIN-5, MITOCHONDRIAL-RELATED"/>
    <property type="match status" value="1"/>
</dbReference>